<name>A0A6M5YQ20_9BACT</name>
<dbReference type="GO" id="GO:1903457">
    <property type="term" value="P:lactate catabolic process"/>
    <property type="evidence" value="ECO:0007669"/>
    <property type="project" value="TreeGrafter"/>
</dbReference>
<evidence type="ECO:0000259" key="6">
    <source>
        <dbReference type="PROSITE" id="PS51387"/>
    </source>
</evidence>
<dbReference type="InterPro" id="IPR016169">
    <property type="entry name" value="FAD-bd_PCMH_sub2"/>
</dbReference>
<dbReference type="Gene3D" id="3.30.465.10">
    <property type="match status" value="2"/>
</dbReference>
<dbReference type="Pfam" id="PF01565">
    <property type="entry name" value="FAD_binding_4"/>
    <property type="match status" value="1"/>
</dbReference>
<dbReference type="GO" id="GO:0071949">
    <property type="term" value="F:FAD binding"/>
    <property type="evidence" value="ECO:0007669"/>
    <property type="project" value="InterPro"/>
</dbReference>
<evidence type="ECO:0000313" key="8">
    <source>
        <dbReference type="Proteomes" id="UP000503447"/>
    </source>
</evidence>
<gene>
    <name evidence="7" type="ORF">FTUN_3695</name>
</gene>
<keyword evidence="2" id="KW-0285">Flavoprotein</keyword>
<dbReference type="InterPro" id="IPR016171">
    <property type="entry name" value="Vanillyl_alc_oxidase_C-sub2"/>
</dbReference>
<evidence type="ECO:0000256" key="1">
    <source>
        <dbReference type="ARBA" id="ARBA00001974"/>
    </source>
</evidence>
<evidence type="ECO:0000256" key="4">
    <source>
        <dbReference type="ARBA" id="ARBA00023002"/>
    </source>
</evidence>
<dbReference type="InterPro" id="IPR016166">
    <property type="entry name" value="FAD-bd_PCMH"/>
</dbReference>
<dbReference type="InterPro" id="IPR036318">
    <property type="entry name" value="FAD-bd_PCMH-like_sf"/>
</dbReference>
<dbReference type="GO" id="GO:0008720">
    <property type="term" value="F:D-lactate dehydrogenase (NAD+) activity"/>
    <property type="evidence" value="ECO:0007669"/>
    <property type="project" value="TreeGrafter"/>
</dbReference>
<dbReference type="SUPFAM" id="SSF56176">
    <property type="entry name" value="FAD-binding/transporter-associated domain-like"/>
    <property type="match status" value="1"/>
</dbReference>
<evidence type="ECO:0000313" key="7">
    <source>
        <dbReference type="EMBL" id="QJW96139.1"/>
    </source>
</evidence>
<proteinExistence type="predicted"/>
<protein>
    <submittedName>
        <fullName evidence="7">Anaerobic glycerol-3-phosphate dehydrogenase subunit C</fullName>
    </submittedName>
</protein>
<dbReference type="InterPro" id="IPR004113">
    <property type="entry name" value="FAD-bd_oxidored_4_C"/>
</dbReference>
<dbReference type="Pfam" id="PF13183">
    <property type="entry name" value="Fer4_8"/>
    <property type="match status" value="1"/>
</dbReference>
<dbReference type="InterPro" id="IPR006094">
    <property type="entry name" value="Oxid_FAD_bind_N"/>
</dbReference>
<dbReference type="AlphaFoldDB" id="A0A6M5YQ20"/>
<comment type="cofactor">
    <cofactor evidence="1">
        <name>FAD</name>
        <dbReference type="ChEBI" id="CHEBI:57692"/>
    </cofactor>
</comment>
<organism evidence="7 8">
    <name type="scientific">Frigoriglobus tundricola</name>
    <dbReference type="NCBI Taxonomy" id="2774151"/>
    <lineage>
        <taxon>Bacteria</taxon>
        <taxon>Pseudomonadati</taxon>
        <taxon>Planctomycetota</taxon>
        <taxon>Planctomycetia</taxon>
        <taxon>Gemmatales</taxon>
        <taxon>Gemmataceae</taxon>
        <taxon>Frigoriglobus</taxon>
    </lineage>
</organism>
<keyword evidence="8" id="KW-1185">Reference proteome</keyword>
<dbReference type="SUPFAM" id="SSF55103">
    <property type="entry name" value="FAD-linked oxidases, C-terminal domain"/>
    <property type="match status" value="1"/>
</dbReference>
<feature type="region of interest" description="Disordered" evidence="5">
    <location>
        <begin position="547"/>
        <end position="579"/>
    </location>
</feature>
<dbReference type="KEGG" id="ftj:FTUN_3695"/>
<dbReference type="RefSeq" id="WP_171471781.1">
    <property type="nucleotide sequence ID" value="NZ_CP053452.2"/>
</dbReference>
<dbReference type="InterPro" id="IPR016164">
    <property type="entry name" value="FAD-linked_Oxase-like_C"/>
</dbReference>
<dbReference type="GO" id="GO:0004458">
    <property type="term" value="F:D-lactate dehydrogenase (cytochrome) activity"/>
    <property type="evidence" value="ECO:0007669"/>
    <property type="project" value="TreeGrafter"/>
</dbReference>
<evidence type="ECO:0000256" key="2">
    <source>
        <dbReference type="ARBA" id="ARBA00022630"/>
    </source>
</evidence>
<feature type="region of interest" description="Disordered" evidence="5">
    <location>
        <begin position="171"/>
        <end position="223"/>
    </location>
</feature>
<feature type="domain" description="FAD-binding PCMH-type" evidence="6">
    <location>
        <begin position="36"/>
        <end position="291"/>
    </location>
</feature>
<dbReference type="InterPro" id="IPR017896">
    <property type="entry name" value="4Fe4S_Fe-S-bd"/>
</dbReference>
<sequence>MLDPKQITDDLRGQFRGRLHFDRLTRGLYSTDASPFQIEPLAVAVPEDPESLATLVRYCHDHTIAAVPRGAGTGLAGESLGPAVVLDLSVHFRRVLAIGADTVTVQPGVVLNDLNAELAKIGRRFAPDPASGATCTVGGVVATNASGGNAFHHGYTRDYVAGLGVIWDSGEAGQVGSGERPAPLPEGRGEKDEEPTPNPSLKGGERSDSPFPSGTGVGSSRTDTISQEVTALLTRHSERIAVSRTRTPFDRCGYQLHGVLTAAGVNLAKLLVGSEGTLAITTEIVLRTVPLAGGTCLTLLGFPTLDAAVRAGLALRQFGPVACDLLDRRLLSVTRNVGLPTVGAALVVAFEADTEREAKERAWGAVEALRREHILRVLAEPTCEPDGSAHIRGVRDAAVSGLYGSGGQRPVAFIEDVGVPADVLPDFLTRVQDVLKRFEVSGTFLVHALTGQVHTRPLLDLNDPTDRAKLWPIAEAVHGLALALGGTVSTQHGTGIARTPWVDQQCGPLVPVFRELKRIFDPKGILNPGKIVGPDPSREAWPLRTEVRGQRSEDGEQNPGSGTNGSAPAEQSPELRAPTPLLMWPSPPIAEAGRCNGCGDCRTRTPSARMCPTFRATGNEAATPRAMANMLRLLTAPDTATPEEVRAVAEWCVNCKMCRDECDAKIDIPKLMLETKAKHHADHGLDRGEWTLARAEWLASVGSNFAPLVNGLLARKSVRWLTEKLFGISRHRQLPAFALRNFFRRARGAGLTKKRTPRTEDYKRDRPDPLSEFRISPSAHRTPKVALFVDVFAAYSDPLIGTAAVAVLQHNGIEVYVPPRQVGSGVSAYARGDLDTAREFALRNVRVFADLAREGYRIVSLEPTAALMLAQDYLDILDDPDTAAVAANTVELSTYLGELHAAKRLRTDFRRLDVTLGHHIPCHLKALRGPIQSPGLLALVPGVRVHTIDAGCSGMAGTWGLKAENYATSMAAGAGMFAELNRPRVLFGSTECSACRLQMQEGSGKRTLHPVQYLAYAYGLLPELEPRFHRPLGGLVSD</sequence>
<dbReference type="PROSITE" id="PS51387">
    <property type="entry name" value="FAD_PCMH"/>
    <property type="match status" value="1"/>
</dbReference>
<dbReference type="PANTHER" id="PTHR11748:SF119">
    <property type="entry name" value="D-2-HYDROXYGLUTARATE DEHYDROGENASE"/>
    <property type="match status" value="1"/>
</dbReference>
<evidence type="ECO:0000256" key="5">
    <source>
        <dbReference type="SAM" id="MobiDB-lite"/>
    </source>
</evidence>
<dbReference type="Pfam" id="PF02913">
    <property type="entry name" value="FAD-oxidase_C"/>
    <property type="match status" value="1"/>
</dbReference>
<dbReference type="EMBL" id="CP053452">
    <property type="protein sequence ID" value="QJW96139.1"/>
    <property type="molecule type" value="Genomic_DNA"/>
</dbReference>
<accession>A0A6M5YQ20</accession>
<dbReference type="Proteomes" id="UP000503447">
    <property type="component" value="Chromosome"/>
</dbReference>
<keyword evidence="3" id="KW-0274">FAD</keyword>
<dbReference type="SUPFAM" id="SSF46548">
    <property type="entry name" value="alpha-helical ferredoxin"/>
    <property type="match status" value="1"/>
</dbReference>
<keyword evidence="4" id="KW-0560">Oxidoreductase</keyword>
<dbReference type="PANTHER" id="PTHR11748">
    <property type="entry name" value="D-LACTATE DEHYDROGENASE"/>
    <property type="match status" value="1"/>
</dbReference>
<reference evidence="8" key="1">
    <citation type="submission" date="2020-05" db="EMBL/GenBank/DDBJ databases">
        <title>Frigoriglobus tundricola gen. nov., sp. nov., a psychrotolerant cellulolytic planctomycete of the family Gemmataceae with two divergent copies of 16S rRNA gene.</title>
        <authorList>
            <person name="Kulichevskaya I.S."/>
            <person name="Ivanova A.A."/>
            <person name="Naumoff D.G."/>
            <person name="Beletsky A.V."/>
            <person name="Rijpstra W.I.C."/>
            <person name="Sinninghe Damste J.S."/>
            <person name="Mardanov A.V."/>
            <person name="Ravin N.V."/>
            <person name="Dedysh S.N."/>
        </authorList>
    </citation>
    <scope>NUCLEOTIDE SEQUENCE [LARGE SCALE GENOMIC DNA]</scope>
    <source>
        <strain evidence="8">PL17</strain>
    </source>
</reference>
<evidence type="ECO:0000256" key="3">
    <source>
        <dbReference type="ARBA" id="ARBA00022827"/>
    </source>
</evidence>
<dbReference type="Gene3D" id="1.10.45.10">
    <property type="entry name" value="Vanillyl-alcohol Oxidase, Chain A, domain 4"/>
    <property type="match status" value="1"/>
</dbReference>